<evidence type="ECO:0000256" key="2">
    <source>
        <dbReference type="ARBA" id="ARBA00022643"/>
    </source>
</evidence>
<dbReference type="RefSeq" id="WP_103998707.1">
    <property type="nucleotide sequence ID" value="NZ_FNVP01000001.1"/>
</dbReference>
<evidence type="ECO:0000256" key="3">
    <source>
        <dbReference type="ARBA" id="ARBA00022991"/>
    </source>
</evidence>
<dbReference type="PANTHER" id="PTHR47429:SF2">
    <property type="entry name" value="PROTEIN TWIN LOV 1"/>
    <property type="match status" value="1"/>
</dbReference>
<dbReference type="CDD" id="cd00130">
    <property type="entry name" value="PAS"/>
    <property type="match status" value="1"/>
</dbReference>
<dbReference type="InterPro" id="IPR035965">
    <property type="entry name" value="PAS-like_dom_sf"/>
</dbReference>
<gene>
    <name evidence="5" type="ORF">SAMN04488130_101611</name>
</gene>
<sequence length="172" mass="19699">MSNLKQYEDAIVNYHSVLRIKSLPIFSSNFHYEFLKEVKESFLDLNSLKEIAHQNKWKLSSDWDISTAVKEEVIIVTDAKLTIIFASRNMVKMNGYSGTEVLGKTPKMFQGQVTDRIVSKEISSAIQLQQAFEKTVLNYKKNGEIYACLIKGYPVFNLKGQFSHYIAFEKAA</sequence>
<evidence type="ECO:0000313" key="6">
    <source>
        <dbReference type="Proteomes" id="UP000236737"/>
    </source>
</evidence>
<reference evidence="6" key="1">
    <citation type="submission" date="2016-10" db="EMBL/GenBank/DDBJ databases">
        <authorList>
            <person name="Varghese N."/>
            <person name="Submissions S."/>
        </authorList>
    </citation>
    <scope>NUCLEOTIDE SEQUENCE [LARGE SCALE GENOMIC DNA]</scope>
    <source>
        <strain evidence="6">CGMCC 1.9230</strain>
    </source>
</reference>
<protein>
    <submittedName>
        <fullName evidence="5">PAS domain S-box-containing protein</fullName>
    </submittedName>
</protein>
<keyword evidence="2" id="KW-0288">FMN</keyword>
<dbReference type="NCBIfam" id="TIGR00229">
    <property type="entry name" value="sensory_box"/>
    <property type="match status" value="1"/>
</dbReference>
<dbReference type="PANTHER" id="PTHR47429">
    <property type="entry name" value="PROTEIN TWIN LOV 1"/>
    <property type="match status" value="1"/>
</dbReference>
<accession>A0A1H5TAT7</accession>
<dbReference type="Gene3D" id="3.30.450.20">
    <property type="entry name" value="PAS domain"/>
    <property type="match status" value="1"/>
</dbReference>
<dbReference type="PROSITE" id="PS50112">
    <property type="entry name" value="PAS"/>
    <property type="match status" value="1"/>
</dbReference>
<dbReference type="Pfam" id="PF13426">
    <property type="entry name" value="PAS_9"/>
    <property type="match status" value="1"/>
</dbReference>
<feature type="domain" description="PAS" evidence="4">
    <location>
        <begin position="74"/>
        <end position="105"/>
    </location>
</feature>
<keyword evidence="6" id="KW-1185">Reference proteome</keyword>
<dbReference type="OrthoDB" id="5760647at2"/>
<keyword evidence="1" id="KW-0285">Flavoprotein</keyword>
<dbReference type="SUPFAM" id="SSF55785">
    <property type="entry name" value="PYP-like sensor domain (PAS domain)"/>
    <property type="match status" value="1"/>
</dbReference>
<evidence type="ECO:0000259" key="4">
    <source>
        <dbReference type="PROSITE" id="PS50112"/>
    </source>
</evidence>
<name>A0A1H5TAT7_9FLAO</name>
<dbReference type="Proteomes" id="UP000236737">
    <property type="component" value="Unassembled WGS sequence"/>
</dbReference>
<proteinExistence type="predicted"/>
<dbReference type="AlphaFoldDB" id="A0A1H5TAT7"/>
<evidence type="ECO:0000256" key="1">
    <source>
        <dbReference type="ARBA" id="ARBA00022630"/>
    </source>
</evidence>
<organism evidence="5 6">
    <name type="scientific">Flavobacterium urumqiense</name>
    <dbReference type="NCBI Taxonomy" id="935224"/>
    <lineage>
        <taxon>Bacteria</taxon>
        <taxon>Pseudomonadati</taxon>
        <taxon>Bacteroidota</taxon>
        <taxon>Flavobacteriia</taxon>
        <taxon>Flavobacteriales</taxon>
        <taxon>Flavobacteriaceae</taxon>
        <taxon>Flavobacterium</taxon>
    </lineage>
</organism>
<dbReference type="EMBL" id="FNVP01000001">
    <property type="protein sequence ID" value="SEF59201.1"/>
    <property type="molecule type" value="Genomic_DNA"/>
</dbReference>
<dbReference type="InterPro" id="IPR000014">
    <property type="entry name" value="PAS"/>
</dbReference>
<evidence type="ECO:0000313" key="5">
    <source>
        <dbReference type="EMBL" id="SEF59201.1"/>
    </source>
</evidence>
<keyword evidence="3" id="KW-0157">Chromophore</keyword>